<name>A0AAV4RVH8_CAEEX</name>
<organism evidence="1 2">
    <name type="scientific">Caerostris extrusa</name>
    <name type="common">Bark spider</name>
    <name type="synonym">Caerostris bankana</name>
    <dbReference type="NCBI Taxonomy" id="172846"/>
    <lineage>
        <taxon>Eukaryota</taxon>
        <taxon>Metazoa</taxon>
        <taxon>Ecdysozoa</taxon>
        <taxon>Arthropoda</taxon>
        <taxon>Chelicerata</taxon>
        <taxon>Arachnida</taxon>
        <taxon>Araneae</taxon>
        <taxon>Araneomorphae</taxon>
        <taxon>Entelegynae</taxon>
        <taxon>Araneoidea</taxon>
        <taxon>Araneidae</taxon>
        <taxon>Caerostris</taxon>
    </lineage>
</organism>
<protein>
    <submittedName>
        <fullName evidence="1">Uncharacterized protein</fullName>
    </submittedName>
</protein>
<evidence type="ECO:0000313" key="2">
    <source>
        <dbReference type="Proteomes" id="UP001054945"/>
    </source>
</evidence>
<keyword evidence="2" id="KW-1185">Reference proteome</keyword>
<proteinExistence type="predicted"/>
<accession>A0AAV4RVH8</accession>
<dbReference type="EMBL" id="BPLR01008401">
    <property type="protein sequence ID" value="GIY24386.1"/>
    <property type="molecule type" value="Genomic_DNA"/>
</dbReference>
<gene>
    <name evidence="1" type="ORF">CEXT_595341</name>
</gene>
<comment type="caution">
    <text evidence="1">The sequence shown here is derived from an EMBL/GenBank/DDBJ whole genome shotgun (WGS) entry which is preliminary data.</text>
</comment>
<dbReference type="AlphaFoldDB" id="A0AAV4RVH8"/>
<sequence length="77" mass="9141">MMRDDRIFVQPLFEQVQNKQRRSEKVLFGAPNSQEHGRENPGHLVQIGTLQIGHLVYGTWYKLGRSSYRWNKTKDLR</sequence>
<reference evidence="1 2" key="1">
    <citation type="submission" date="2021-06" db="EMBL/GenBank/DDBJ databases">
        <title>Caerostris extrusa draft genome.</title>
        <authorList>
            <person name="Kono N."/>
            <person name="Arakawa K."/>
        </authorList>
    </citation>
    <scope>NUCLEOTIDE SEQUENCE [LARGE SCALE GENOMIC DNA]</scope>
</reference>
<dbReference type="Proteomes" id="UP001054945">
    <property type="component" value="Unassembled WGS sequence"/>
</dbReference>
<evidence type="ECO:0000313" key="1">
    <source>
        <dbReference type="EMBL" id="GIY24386.1"/>
    </source>
</evidence>